<keyword evidence="7" id="KW-0653">Protein transport</keyword>
<evidence type="ECO:0000256" key="11">
    <source>
        <dbReference type="SAM" id="MobiDB-lite"/>
    </source>
</evidence>
<evidence type="ECO:0000256" key="1">
    <source>
        <dbReference type="ARBA" id="ARBA00004442"/>
    </source>
</evidence>
<dbReference type="Pfam" id="PF21305">
    <property type="entry name" value="type_II_gspD_N0"/>
    <property type="match status" value="1"/>
</dbReference>
<feature type="domain" description="GspD-like N0" evidence="14">
    <location>
        <begin position="80"/>
        <end position="145"/>
    </location>
</feature>
<comment type="caution">
    <text evidence="15">The sequence shown here is derived from an EMBL/GenBank/DDBJ whole genome shotgun (WGS) entry which is preliminary data.</text>
</comment>
<accession>A0A0F3KWA1</accession>
<evidence type="ECO:0000259" key="13">
    <source>
        <dbReference type="Pfam" id="PF03958"/>
    </source>
</evidence>
<dbReference type="Gene3D" id="3.30.1370.120">
    <property type="match status" value="3"/>
</dbReference>
<dbReference type="PANTHER" id="PTHR30332:SF25">
    <property type="entry name" value="SECRETIN XPSD"/>
    <property type="match status" value="1"/>
</dbReference>
<dbReference type="Pfam" id="PF03958">
    <property type="entry name" value="Secretin_N"/>
    <property type="match status" value="1"/>
</dbReference>
<dbReference type="Gene3D" id="3.55.50.30">
    <property type="match status" value="1"/>
</dbReference>
<dbReference type="InterPro" id="IPR049371">
    <property type="entry name" value="GspD-like_N0"/>
</dbReference>
<dbReference type="PATRIC" id="fig|345309.4.peg.758"/>
<feature type="domain" description="Type II/III secretion system secretin-like" evidence="12">
    <location>
        <begin position="504"/>
        <end position="667"/>
    </location>
</feature>
<protein>
    <recommendedName>
        <fullName evidence="17">Type II secretion system protein GspD</fullName>
    </recommendedName>
</protein>
<evidence type="ECO:0000256" key="3">
    <source>
        <dbReference type="ARBA" id="ARBA00022448"/>
    </source>
</evidence>
<proteinExistence type="inferred from homology"/>
<organism evidence="15 16">
    <name type="scientific">Luteibacter yeojuensis</name>
    <dbReference type="NCBI Taxonomy" id="345309"/>
    <lineage>
        <taxon>Bacteria</taxon>
        <taxon>Pseudomonadati</taxon>
        <taxon>Pseudomonadota</taxon>
        <taxon>Gammaproteobacteria</taxon>
        <taxon>Lysobacterales</taxon>
        <taxon>Rhodanobacteraceae</taxon>
        <taxon>Luteibacter</taxon>
    </lineage>
</organism>
<reference evidence="15 16" key="1">
    <citation type="submission" date="2015-03" db="EMBL/GenBank/DDBJ databases">
        <title>Draft genome sequence of Luteibacter yeojuensis strain SU11.</title>
        <authorList>
            <person name="Sulaiman J."/>
            <person name="Priya K."/>
            <person name="Chan K.-G."/>
        </authorList>
    </citation>
    <scope>NUCLEOTIDE SEQUENCE [LARGE SCALE GENOMIC DNA]</scope>
    <source>
        <strain evidence="15 16">SU11</strain>
    </source>
</reference>
<evidence type="ECO:0000256" key="7">
    <source>
        <dbReference type="ARBA" id="ARBA00022927"/>
    </source>
</evidence>
<gene>
    <name evidence="15" type="ORF">VI08_07730</name>
</gene>
<dbReference type="InterPro" id="IPR050810">
    <property type="entry name" value="Bact_Secretion_Sys_Channel"/>
</dbReference>
<evidence type="ECO:0000256" key="8">
    <source>
        <dbReference type="ARBA" id="ARBA00023136"/>
    </source>
</evidence>
<feature type="region of interest" description="Disordered" evidence="11">
    <location>
        <begin position="687"/>
        <end position="707"/>
    </location>
</feature>
<comment type="subcellular location">
    <subcellularLocation>
        <location evidence="1 10">Cell outer membrane</location>
    </subcellularLocation>
</comment>
<evidence type="ECO:0000256" key="6">
    <source>
        <dbReference type="ARBA" id="ARBA00022729"/>
    </source>
</evidence>
<evidence type="ECO:0000256" key="9">
    <source>
        <dbReference type="ARBA" id="ARBA00023237"/>
    </source>
</evidence>
<comment type="similarity">
    <text evidence="2">Belongs to the bacterial secretin family. GSP D subfamily.</text>
</comment>
<evidence type="ECO:0008006" key="17">
    <source>
        <dbReference type="Google" id="ProtNLM"/>
    </source>
</evidence>
<dbReference type="Proteomes" id="UP000033651">
    <property type="component" value="Unassembled WGS sequence"/>
</dbReference>
<dbReference type="InterPro" id="IPR038591">
    <property type="entry name" value="NolW-like_sf"/>
</dbReference>
<dbReference type="NCBIfam" id="TIGR02517">
    <property type="entry name" value="type_II_gspD"/>
    <property type="match status" value="1"/>
</dbReference>
<evidence type="ECO:0000313" key="16">
    <source>
        <dbReference type="Proteomes" id="UP000033651"/>
    </source>
</evidence>
<keyword evidence="8" id="KW-0472">Membrane</keyword>
<evidence type="ECO:0000313" key="15">
    <source>
        <dbReference type="EMBL" id="KJV35498.1"/>
    </source>
</evidence>
<dbReference type="InterPro" id="IPR004845">
    <property type="entry name" value="T2SS_GspD_CS"/>
</dbReference>
<evidence type="ECO:0000259" key="14">
    <source>
        <dbReference type="Pfam" id="PF21305"/>
    </source>
</evidence>
<keyword evidence="4" id="KW-1134">Transmembrane beta strand</keyword>
<dbReference type="GO" id="GO:0015628">
    <property type="term" value="P:protein secretion by the type II secretion system"/>
    <property type="evidence" value="ECO:0007669"/>
    <property type="project" value="InterPro"/>
</dbReference>
<keyword evidence="5" id="KW-0812">Transmembrane</keyword>
<evidence type="ECO:0000256" key="2">
    <source>
        <dbReference type="ARBA" id="ARBA00006980"/>
    </source>
</evidence>
<dbReference type="PROSITE" id="PS00875">
    <property type="entry name" value="T2SP_D"/>
    <property type="match status" value="1"/>
</dbReference>
<dbReference type="PRINTS" id="PR00811">
    <property type="entry name" value="BCTERIALGSPD"/>
</dbReference>
<dbReference type="InterPro" id="IPR013356">
    <property type="entry name" value="T2SS_GspD"/>
</dbReference>
<sequence>MLATACAQAPSRLAGNLEREALDDLARPVPAPLPMAPDAAAAVPAAAPSPILAGTGQFIRPGSSAAPRSPAQGPGALTFNFEDQPIESVVRAILADVLDANYSVMPGVGGTVSFSTAKPVAREDALPILETLLAWTGNALIKRQGRYDVVPRRDAVAGQLVPRLAAAAPRAGHAARLFPLRFVAAKEMEKLLGPFMAADALLLVDPTRNLLVMAGTPGELDNYAASIETFDVDWVAGMSVGVFPLTNATTKELLPGLESVFGTDGKASAPGPVRLLPVERSNAIVVIATQPALLARVGEWIERMDRGSGNEPRLYVHDIRNLPAGDVARHLGQIYGGYVGGGQVGGGAVGPGLGASTLTGDGDDDARDEAQVAGDAGMGDAGFYEPPAPAYGIRIAAVEANNQVMVHARPSEWSAIRAAIDRLDAIPLQVQIETRILEVALQDNFRFGVQWYLEGLAGSGGSGTPTQPGNKQAWGMGRNPPKTGGSDTFFYSFVNKDIQSLVRAMEEDTHARTLSAPSLVVVNNRKAEIRVGDEIPVVQTYVNAQAGNGNEVGQVTYKKTGVVLRVRPRVNPGGLVYLDVKQEVSKVGDVPGASGNASIEKRTLDTEVAVQSGQTVLLGGLIREMGAHGRSGVPWLSRVPVLGRLFGNQWDNNQRTETIVLITPKVITNAEDARRVADDYRQRFRSLAPFSDKERAAPGAVPGEEGT</sequence>
<keyword evidence="16" id="KW-1185">Reference proteome</keyword>
<keyword evidence="6" id="KW-0732">Signal</keyword>
<dbReference type="AlphaFoldDB" id="A0A0F3KWA1"/>
<keyword evidence="3 10" id="KW-0813">Transport</keyword>
<dbReference type="InterPro" id="IPR001775">
    <property type="entry name" value="GspD/PilQ"/>
</dbReference>
<keyword evidence="9" id="KW-0998">Cell outer membrane</keyword>
<dbReference type="EMBL" id="JZRB01000015">
    <property type="protein sequence ID" value="KJV35498.1"/>
    <property type="molecule type" value="Genomic_DNA"/>
</dbReference>
<dbReference type="PRINTS" id="PR01032">
    <property type="entry name" value="PHAGEIV"/>
</dbReference>
<evidence type="ECO:0000256" key="4">
    <source>
        <dbReference type="ARBA" id="ARBA00022452"/>
    </source>
</evidence>
<dbReference type="PANTHER" id="PTHR30332">
    <property type="entry name" value="PROBABLE GENERAL SECRETION PATHWAY PROTEIN D"/>
    <property type="match status" value="1"/>
</dbReference>
<evidence type="ECO:0000256" key="5">
    <source>
        <dbReference type="ARBA" id="ARBA00022692"/>
    </source>
</evidence>
<name>A0A0F3KWA1_9GAMM</name>
<evidence type="ECO:0000259" key="12">
    <source>
        <dbReference type="Pfam" id="PF00263"/>
    </source>
</evidence>
<dbReference type="Pfam" id="PF00263">
    <property type="entry name" value="Secretin"/>
    <property type="match status" value="1"/>
</dbReference>
<dbReference type="GO" id="GO:0009279">
    <property type="term" value="C:cell outer membrane"/>
    <property type="evidence" value="ECO:0007669"/>
    <property type="project" value="UniProtKB-SubCell"/>
</dbReference>
<feature type="domain" description="NolW-like" evidence="13">
    <location>
        <begin position="241"/>
        <end position="307"/>
    </location>
</feature>
<dbReference type="GO" id="GO:0015627">
    <property type="term" value="C:type II protein secretion system complex"/>
    <property type="evidence" value="ECO:0007669"/>
    <property type="project" value="InterPro"/>
</dbReference>
<dbReference type="InterPro" id="IPR005644">
    <property type="entry name" value="NolW-like"/>
</dbReference>
<evidence type="ECO:0000256" key="10">
    <source>
        <dbReference type="RuleBase" id="RU004004"/>
    </source>
</evidence>
<dbReference type="InterPro" id="IPR004846">
    <property type="entry name" value="T2SS/T3SS_dom"/>
</dbReference>